<organism evidence="1 2">
    <name type="scientific">Cellulomonas septica</name>
    <dbReference type="NCBI Taxonomy" id="285080"/>
    <lineage>
        <taxon>Bacteria</taxon>
        <taxon>Bacillati</taxon>
        <taxon>Actinomycetota</taxon>
        <taxon>Actinomycetes</taxon>
        <taxon>Micrococcales</taxon>
        <taxon>Cellulomonadaceae</taxon>
        <taxon>Cellulomonas</taxon>
    </lineage>
</organism>
<comment type="caution">
    <text evidence="1">The sequence shown here is derived from an EMBL/GenBank/DDBJ whole genome shotgun (WGS) entry which is preliminary data.</text>
</comment>
<protein>
    <submittedName>
        <fullName evidence="1">Uncharacterized protein</fullName>
    </submittedName>
</protein>
<name>A0ABX1JWG3_9CELL</name>
<dbReference type="Proteomes" id="UP000777774">
    <property type="component" value="Unassembled WGS sequence"/>
</dbReference>
<evidence type="ECO:0000313" key="2">
    <source>
        <dbReference type="Proteomes" id="UP000777774"/>
    </source>
</evidence>
<sequence length="131" mass="13509">MTPVDSREAYERGQALVREEAAMLSSHLICHSAAEGYFVPVDLSGPVILPDGSGVAGGGVVGSSHGLLRELQRCAGSLDIALDDDGTLVDAEAARVAARPDDHPAVESVVWLALHEACRASIASGHAVVLT</sequence>
<dbReference type="EMBL" id="JAAXOY010000042">
    <property type="protein sequence ID" value="NKY38619.1"/>
    <property type="molecule type" value="Genomic_DNA"/>
</dbReference>
<keyword evidence="2" id="KW-1185">Reference proteome</keyword>
<proteinExistence type="predicted"/>
<evidence type="ECO:0000313" key="1">
    <source>
        <dbReference type="EMBL" id="NKY38619.1"/>
    </source>
</evidence>
<gene>
    <name evidence="1" type="ORF">HGA02_03500</name>
</gene>
<dbReference type="RefSeq" id="WP_168677630.1">
    <property type="nucleotide sequence ID" value="NZ_JAAXOY010000042.1"/>
</dbReference>
<reference evidence="1 2" key="1">
    <citation type="submission" date="2020-04" db="EMBL/GenBank/DDBJ databases">
        <title>MicrobeNet Type strains.</title>
        <authorList>
            <person name="Nicholson A.C."/>
        </authorList>
    </citation>
    <scope>NUCLEOTIDE SEQUENCE [LARGE SCALE GENOMIC DNA]</scope>
    <source>
        <strain evidence="1 2">ATCC BAA-787</strain>
    </source>
</reference>
<accession>A0ABX1JWG3</accession>